<dbReference type="Gene3D" id="3.80.10.10">
    <property type="entry name" value="Ribonuclease Inhibitor"/>
    <property type="match status" value="1"/>
</dbReference>
<organism evidence="2 3">
    <name type="scientific">Sistotremastrum niveocremeum HHB9708</name>
    <dbReference type="NCBI Taxonomy" id="1314777"/>
    <lineage>
        <taxon>Eukaryota</taxon>
        <taxon>Fungi</taxon>
        <taxon>Dikarya</taxon>
        <taxon>Basidiomycota</taxon>
        <taxon>Agaricomycotina</taxon>
        <taxon>Agaricomycetes</taxon>
        <taxon>Sistotremastrales</taxon>
        <taxon>Sistotremastraceae</taxon>
        <taxon>Sertulicium</taxon>
        <taxon>Sertulicium niveocremeum</taxon>
    </lineage>
</organism>
<evidence type="ECO:0000313" key="3">
    <source>
        <dbReference type="Proteomes" id="UP000076722"/>
    </source>
</evidence>
<evidence type="ECO:0000256" key="1">
    <source>
        <dbReference type="SAM" id="MobiDB-lite"/>
    </source>
</evidence>
<dbReference type="SUPFAM" id="SSF52058">
    <property type="entry name" value="L domain-like"/>
    <property type="match status" value="1"/>
</dbReference>
<reference evidence="2 3" key="1">
    <citation type="journal article" date="2016" name="Mol. Biol. Evol.">
        <title>Comparative Genomics of Early-Diverging Mushroom-Forming Fungi Provides Insights into the Origins of Lignocellulose Decay Capabilities.</title>
        <authorList>
            <person name="Nagy L.G."/>
            <person name="Riley R."/>
            <person name="Tritt A."/>
            <person name="Adam C."/>
            <person name="Daum C."/>
            <person name="Floudas D."/>
            <person name="Sun H."/>
            <person name="Yadav J.S."/>
            <person name="Pangilinan J."/>
            <person name="Larsson K.H."/>
            <person name="Matsuura K."/>
            <person name="Barry K."/>
            <person name="Labutti K."/>
            <person name="Kuo R."/>
            <person name="Ohm R.A."/>
            <person name="Bhattacharya S.S."/>
            <person name="Shirouzu T."/>
            <person name="Yoshinaga Y."/>
            <person name="Martin F.M."/>
            <person name="Grigoriev I.V."/>
            <person name="Hibbett D.S."/>
        </authorList>
    </citation>
    <scope>NUCLEOTIDE SEQUENCE [LARGE SCALE GENOMIC DNA]</scope>
    <source>
        <strain evidence="2 3">HHB9708</strain>
    </source>
</reference>
<gene>
    <name evidence="2" type="ORF">SISNIDRAFT_487075</name>
</gene>
<feature type="compositionally biased region" description="Polar residues" evidence="1">
    <location>
        <begin position="49"/>
        <end position="62"/>
    </location>
</feature>
<feature type="region of interest" description="Disordered" evidence="1">
    <location>
        <begin position="34"/>
        <end position="70"/>
    </location>
</feature>
<protein>
    <submittedName>
        <fullName evidence="2">Uncharacterized protein</fullName>
    </submittedName>
</protein>
<accession>A0A164SSE4</accession>
<dbReference type="Gene3D" id="1.20.1280.50">
    <property type="match status" value="1"/>
</dbReference>
<evidence type="ECO:0000313" key="2">
    <source>
        <dbReference type="EMBL" id="KZS91757.1"/>
    </source>
</evidence>
<dbReference type="AlphaFoldDB" id="A0A164SSE4"/>
<dbReference type="InterPro" id="IPR032675">
    <property type="entry name" value="LRR_dom_sf"/>
</dbReference>
<dbReference type="EMBL" id="KV419413">
    <property type="protein sequence ID" value="KZS91757.1"/>
    <property type="molecule type" value="Genomic_DNA"/>
</dbReference>
<keyword evidence="3" id="KW-1185">Reference proteome</keyword>
<dbReference type="PANTHER" id="PTHR38926:SF72">
    <property type="entry name" value="IM:7136021-RELATED"/>
    <property type="match status" value="1"/>
</dbReference>
<dbReference type="OrthoDB" id="2269034at2759"/>
<name>A0A164SSE4_9AGAM</name>
<proteinExistence type="predicted"/>
<sequence>MGVYNSNKIRLSRQNLLGRELKARDLTPLEEISGYQESSDDQFSREHSGGTTQARSTFGLTPNSPPSMKHQIRPPPFLTLPTELILEILQYCLMFSYGRGASKIPPPFFVCARWRAIAIGSPSLWNKIDLSWVPELVGIFLDRSETCLLEVSFSNEKMERWSEKEDSRLSVIGRLLAQNASRISRLRISWVTSYYSLSGFLSRYILQSEFSSLISLEIKDCSEDVFSVALNTPRLQRFDFFGHPINIPKVTPDNVVTFTYDWCNLSTQRILELLSQFPNLTHLKIINDTPLDLSPEVNHPVITLPALHSLSLDELTVSSAISLFARLEMPSLMEVDLGIVKESSENEICETFLGPYLAESDTLFVVKMDTIIHYLAKSESGFCIRVEHRHEEEHLLQASLTQLASYRNKISNLSLAGLTLPPVSDIVQILGAWSRLTHLDVLMHHADFERLLTALEQETPLLCPLLRNLEYACIGLPESRMGQFRDFRASRGCPIQLTDQMSALLED</sequence>
<dbReference type="STRING" id="1314777.A0A164SSE4"/>
<dbReference type="Proteomes" id="UP000076722">
    <property type="component" value="Unassembled WGS sequence"/>
</dbReference>
<dbReference type="PANTHER" id="PTHR38926">
    <property type="entry name" value="F-BOX DOMAIN CONTAINING PROTEIN, EXPRESSED"/>
    <property type="match status" value="1"/>
</dbReference>